<dbReference type="GO" id="GO:0046872">
    <property type="term" value="F:metal ion binding"/>
    <property type="evidence" value="ECO:0007669"/>
    <property type="project" value="UniProtKB-KW"/>
</dbReference>
<dbReference type="SUPFAM" id="SSF109604">
    <property type="entry name" value="HD-domain/PDEase-like"/>
    <property type="match status" value="1"/>
</dbReference>
<evidence type="ECO:0000256" key="12">
    <source>
        <dbReference type="SAM" id="Phobius"/>
    </source>
</evidence>
<feature type="domain" description="PDEase" evidence="13">
    <location>
        <begin position="381"/>
        <end position="716"/>
    </location>
</feature>
<dbReference type="CDD" id="cd00077">
    <property type="entry name" value="HDc"/>
    <property type="match status" value="1"/>
</dbReference>
<evidence type="ECO:0000313" key="14">
    <source>
        <dbReference type="EnsemblProtists" id="Phyra79785"/>
    </source>
</evidence>
<dbReference type="RefSeq" id="XP_067747650.1">
    <property type="nucleotide sequence ID" value="XM_067888403.1"/>
</dbReference>
<dbReference type="EC" id="3.1.4.-" evidence="10"/>
<dbReference type="InterPro" id="IPR005821">
    <property type="entry name" value="Ion_trans_dom"/>
</dbReference>
<evidence type="ECO:0000256" key="8">
    <source>
        <dbReference type="PIRSR" id="PIRSR623088-2"/>
    </source>
</evidence>
<dbReference type="OMA" id="RDMVIQM"/>
<dbReference type="VEuPathDB" id="FungiDB:KRP23_3541"/>
<dbReference type="PROSITE" id="PS00126">
    <property type="entry name" value="PDEASE_I_1"/>
    <property type="match status" value="1"/>
</dbReference>
<dbReference type="STRING" id="164328.H3GS61"/>
<dbReference type="GeneID" id="94224217"/>
<feature type="binding site" evidence="9">
    <location>
        <position position="621"/>
    </location>
    <ligand>
        <name>Zn(2+)</name>
        <dbReference type="ChEBI" id="CHEBI:29105"/>
        <label>1</label>
    </ligand>
</feature>
<dbReference type="GO" id="GO:0016020">
    <property type="term" value="C:membrane"/>
    <property type="evidence" value="ECO:0007669"/>
    <property type="project" value="UniProtKB-SubCell"/>
</dbReference>
<dbReference type="PRINTS" id="PR00387">
    <property type="entry name" value="PDIESTERASE1"/>
</dbReference>
<feature type="transmembrane region" description="Helical" evidence="12">
    <location>
        <begin position="99"/>
        <end position="123"/>
    </location>
</feature>
<feature type="region of interest" description="Disordered" evidence="11">
    <location>
        <begin position="1"/>
        <end position="77"/>
    </location>
</feature>
<dbReference type="InterPro" id="IPR023174">
    <property type="entry name" value="PDEase_CS"/>
</dbReference>
<dbReference type="Pfam" id="PF00233">
    <property type="entry name" value="PDEase_I"/>
    <property type="match status" value="1"/>
</dbReference>
<feature type="binding site" evidence="9">
    <location>
        <position position="468"/>
    </location>
    <ligand>
        <name>Zn(2+)</name>
        <dbReference type="ChEBI" id="CHEBI:29105"/>
        <label>1</label>
    </ligand>
</feature>
<keyword evidence="5 12" id="KW-1133">Transmembrane helix</keyword>
<dbReference type="Proteomes" id="UP000005238">
    <property type="component" value="Unassembled WGS sequence"/>
</dbReference>
<dbReference type="PROSITE" id="PS51845">
    <property type="entry name" value="PDEASE_I_2"/>
    <property type="match status" value="1"/>
</dbReference>
<feature type="binding site" evidence="8">
    <location>
        <position position="621"/>
    </location>
    <ligand>
        <name>AMP</name>
        <dbReference type="ChEBI" id="CHEBI:456215"/>
    </ligand>
</feature>
<evidence type="ECO:0000256" key="1">
    <source>
        <dbReference type="ARBA" id="ARBA00004141"/>
    </source>
</evidence>
<feature type="active site" description="Proton donor" evidence="7">
    <location>
        <position position="464"/>
    </location>
</feature>
<reference evidence="14" key="2">
    <citation type="submission" date="2015-06" db="UniProtKB">
        <authorList>
            <consortium name="EnsemblProtists"/>
        </authorList>
    </citation>
    <scope>IDENTIFICATION</scope>
    <source>
        <strain evidence="14">Pr102</strain>
    </source>
</reference>
<feature type="transmembrane region" description="Helical" evidence="12">
    <location>
        <begin position="143"/>
        <end position="162"/>
    </location>
</feature>
<dbReference type="SMART" id="SM00471">
    <property type="entry name" value="HDc"/>
    <property type="match status" value="1"/>
</dbReference>
<feature type="binding site" evidence="9">
    <location>
        <position position="504"/>
    </location>
    <ligand>
        <name>Zn(2+)</name>
        <dbReference type="ChEBI" id="CHEBI:29105"/>
        <label>1</label>
    </ligand>
</feature>
<dbReference type="InterPro" id="IPR002073">
    <property type="entry name" value="PDEase_catalytic_dom"/>
</dbReference>
<dbReference type="GO" id="GO:0007165">
    <property type="term" value="P:signal transduction"/>
    <property type="evidence" value="ECO:0007669"/>
    <property type="project" value="InterPro"/>
</dbReference>
<dbReference type="InParanoid" id="H3GS61"/>
<protein>
    <recommendedName>
        <fullName evidence="10">Phosphodiesterase</fullName>
        <ecNumber evidence="10">3.1.4.-</ecNumber>
    </recommendedName>
</protein>
<feature type="transmembrane region" description="Helical" evidence="12">
    <location>
        <begin position="169"/>
        <end position="189"/>
    </location>
</feature>
<dbReference type="Gene3D" id="1.20.120.350">
    <property type="entry name" value="Voltage-gated potassium channels. Chain C"/>
    <property type="match status" value="1"/>
</dbReference>
<dbReference type="InterPro" id="IPR027359">
    <property type="entry name" value="Volt_channel_dom_sf"/>
</dbReference>
<feature type="binding site" evidence="8">
    <location>
        <begin position="464"/>
        <end position="468"/>
    </location>
    <ligand>
        <name>AMP</name>
        <dbReference type="ChEBI" id="CHEBI:456215"/>
    </ligand>
</feature>
<keyword evidence="4 10" id="KW-0378">Hydrolase</keyword>
<evidence type="ECO:0000256" key="10">
    <source>
        <dbReference type="RuleBase" id="RU363067"/>
    </source>
</evidence>
<feature type="compositionally biased region" description="Basic residues" evidence="11">
    <location>
        <begin position="24"/>
        <end position="35"/>
    </location>
</feature>
<keyword evidence="15" id="KW-1185">Reference proteome</keyword>
<accession>H3GS61</accession>
<evidence type="ECO:0000256" key="11">
    <source>
        <dbReference type="SAM" id="MobiDB-lite"/>
    </source>
</evidence>
<feature type="compositionally biased region" description="Pro residues" evidence="11">
    <location>
        <begin position="8"/>
        <end position="18"/>
    </location>
</feature>
<dbReference type="PANTHER" id="PTHR11347">
    <property type="entry name" value="CYCLIC NUCLEOTIDE PHOSPHODIESTERASE"/>
    <property type="match status" value="1"/>
</dbReference>
<evidence type="ECO:0000256" key="4">
    <source>
        <dbReference type="ARBA" id="ARBA00022801"/>
    </source>
</evidence>
<feature type="binding site" evidence="9">
    <location>
        <position position="505"/>
    </location>
    <ligand>
        <name>Zn(2+)</name>
        <dbReference type="ChEBI" id="CHEBI:29105"/>
        <label>1</label>
    </ligand>
</feature>
<dbReference type="GO" id="GO:0047555">
    <property type="term" value="F:3',5'-cyclic-GMP phosphodiesterase activity"/>
    <property type="evidence" value="ECO:0000318"/>
    <property type="project" value="GO_Central"/>
</dbReference>
<dbReference type="GO" id="GO:0005216">
    <property type="term" value="F:monoatomic ion channel activity"/>
    <property type="evidence" value="ECO:0007669"/>
    <property type="project" value="InterPro"/>
</dbReference>
<dbReference type="Pfam" id="PF00520">
    <property type="entry name" value="Ion_trans"/>
    <property type="match status" value="1"/>
</dbReference>
<comment type="similarity">
    <text evidence="10">Belongs to the cyclic nucleotide phosphodiesterase family.</text>
</comment>
<feature type="binding site" evidence="9">
    <location>
        <position position="505"/>
    </location>
    <ligand>
        <name>Zn(2+)</name>
        <dbReference type="ChEBI" id="CHEBI:29105"/>
        <label>2</label>
    </ligand>
</feature>
<dbReference type="InterPro" id="IPR023088">
    <property type="entry name" value="PDEase"/>
</dbReference>
<dbReference type="Gene3D" id="1.10.1300.10">
    <property type="entry name" value="3'5'-cyclic nucleotide phosphodiesterase, catalytic domain"/>
    <property type="match status" value="1"/>
</dbReference>
<dbReference type="eggNOG" id="KOG3688">
    <property type="taxonomic scope" value="Eukaryota"/>
</dbReference>
<feature type="binding site" evidence="8">
    <location>
        <position position="505"/>
    </location>
    <ligand>
        <name>AMP</name>
        <dbReference type="ChEBI" id="CHEBI:456215"/>
    </ligand>
</feature>
<dbReference type="SUPFAM" id="SSF81324">
    <property type="entry name" value="Voltage-gated potassium channels"/>
    <property type="match status" value="1"/>
</dbReference>
<evidence type="ECO:0000256" key="3">
    <source>
        <dbReference type="ARBA" id="ARBA00022723"/>
    </source>
</evidence>
<dbReference type="OrthoDB" id="189220at2759"/>
<dbReference type="EnsemblProtists" id="Phyra79785">
    <property type="protein sequence ID" value="Phyra79785"/>
    <property type="gene ID" value="Phyra79785"/>
</dbReference>
<reference evidence="15" key="1">
    <citation type="journal article" date="2006" name="Science">
        <title>Phytophthora genome sequences uncover evolutionary origins and mechanisms of pathogenesis.</title>
        <authorList>
            <person name="Tyler B.M."/>
            <person name="Tripathy S."/>
            <person name="Zhang X."/>
            <person name="Dehal P."/>
            <person name="Jiang R.H."/>
            <person name="Aerts A."/>
            <person name="Arredondo F.D."/>
            <person name="Baxter L."/>
            <person name="Bensasson D."/>
            <person name="Beynon J.L."/>
            <person name="Chapman J."/>
            <person name="Damasceno C.M."/>
            <person name="Dorrance A.E."/>
            <person name="Dou D."/>
            <person name="Dickerman A.W."/>
            <person name="Dubchak I.L."/>
            <person name="Garbelotto M."/>
            <person name="Gijzen M."/>
            <person name="Gordon S.G."/>
            <person name="Govers F."/>
            <person name="Grunwald N.J."/>
            <person name="Huang W."/>
            <person name="Ivors K.L."/>
            <person name="Jones R.W."/>
            <person name="Kamoun S."/>
            <person name="Krampis K."/>
            <person name="Lamour K.H."/>
            <person name="Lee M.K."/>
            <person name="McDonald W.H."/>
            <person name="Medina M."/>
            <person name="Meijer H.J."/>
            <person name="Nordberg E.K."/>
            <person name="Maclean D.J."/>
            <person name="Ospina-Giraldo M.D."/>
            <person name="Morris P.F."/>
            <person name="Phuntumart V."/>
            <person name="Putnam N.H."/>
            <person name="Rash S."/>
            <person name="Rose J.K."/>
            <person name="Sakihama Y."/>
            <person name="Salamov A.A."/>
            <person name="Savidor A."/>
            <person name="Scheuring C.F."/>
            <person name="Smith B.M."/>
            <person name="Sobral B.W."/>
            <person name="Terry A."/>
            <person name="Torto-Alalibo T.A."/>
            <person name="Win J."/>
            <person name="Xu Z."/>
            <person name="Zhang H."/>
            <person name="Grigoriev I.V."/>
            <person name="Rokhsar D.S."/>
            <person name="Boore J.L."/>
        </authorList>
    </citation>
    <scope>NUCLEOTIDE SEQUENCE [LARGE SCALE GENOMIC DNA]</scope>
    <source>
        <strain evidence="15">Pr102</strain>
    </source>
</reference>
<comment type="subcellular location">
    <subcellularLocation>
        <location evidence="1">Membrane</location>
        <topology evidence="1">Multi-pass membrane protein</topology>
    </subcellularLocation>
</comment>
<comment type="cofactor">
    <cofactor evidence="10">
        <name>a divalent metal cation</name>
        <dbReference type="ChEBI" id="CHEBI:60240"/>
    </cofactor>
    <text evidence="10">Binds 2 divalent metal cations per subunit. Site 1 may preferentially bind zinc ions, while site 2 has a preference for magnesium and/or manganese ions.</text>
</comment>
<feature type="binding site" evidence="8">
    <location>
        <position position="672"/>
    </location>
    <ligand>
        <name>AMP</name>
        <dbReference type="ChEBI" id="CHEBI:456215"/>
    </ligand>
</feature>
<keyword evidence="3 9" id="KW-0479">Metal-binding</keyword>
<dbReference type="InterPro" id="IPR036971">
    <property type="entry name" value="PDEase_catalytic_dom_sf"/>
</dbReference>
<evidence type="ECO:0000256" key="9">
    <source>
        <dbReference type="PIRSR" id="PIRSR623088-3"/>
    </source>
</evidence>
<dbReference type="EMBL" id="DS566040">
    <property type="status" value="NOT_ANNOTATED_CDS"/>
    <property type="molecule type" value="Genomic_DNA"/>
</dbReference>
<evidence type="ECO:0000256" key="5">
    <source>
        <dbReference type="ARBA" id="ARBA00022989"/>
    </source>
</evidence>
<dbReference type="GO" id="GO:0004115">
    <property type="term" value="F:3',5'-cyclic-AMP phosphodiesterase activity"/>
    <property type="evidence" value="ECO:0000318"/>
    <property type="project" value="GO_Central"/>
</dbReference>
<evidence type="ECO:0000256" key="7">
    <source>
        <dbReference type="PIRSR" id="PIRSR623088-1"/>
    </source>
</evidence>
<evidence type="ECO:0000259" key="13">
    <source>
        <dbReference type="PROSITE" id="PS51845"/>
    </source>
</evidence>
<organism evidence="14 15">
    <name type="scientific">Phytophthora ramorum</name>
    <name type="common">Sudden oak death agent</name>
    <dbReference type="NCBI Taxonomy" id="164328"/>
    <lineage>
        <taxon>Eukaryota</taxon>
        <taxon>Sar</taxon>
        <taxon>Stramenopiles</taxon>
        <taxon>Oomycota</taxon>
        <taxon>Peronosporomycetes</taxon>
        <taxon>Peronosporales</taxon>
        <taxon>Peronosporaceae</taxon>
        <taxon>Phytophthora</taxon>
    </lineage>
</organism>
<dbReference type="VEuPathDB" id="FungiDB:KRP22_3222"/>
<dbReference type="GO" id="GO:0141162">
    <property type="term" value="P:negative regulation of cAMP/PKA signal transduction"/>
    <property type="evidence" value="ECO:0000318"/>
    <property type="project" value="GO_Central"/>
</dbReference>
<proteinExistence type="inferred from homology"/>
<feature type="region of interest" description="Disordered" evidence="11">
    <location>
        <begin position="743"/>
        <end position="765"/>
    </location>
</feature>
<dbReference type="HOGENOM" id="CLU_367831_0_0_1"/>
<dbReference type="InterPro" id="IPR003607">
    <property type="entry name" value="HD/PDEase_dom"/>
</dbReference>
<keyword evidence="6 12" id="KW-0472">Membrane</keyword>
<dbReference type="AlphaFoldDB" id="H3GS61"/>
<evidence type="ECO:0000256" key="6">
    <source>
        <dbReference type="ARBA" id="ARBA00023136"/>
    </source>
</evidence>
<name>H3GS61_PHYRM</name>
<sequence length="765" mass="85546">MTGESSPSAPPPSAPAHPPSSACRPKRQTFSRFLRRSPYGERRSRAVAPADSATHAHSGSEGHTRKRRGAGANDLTKRRESGIAHVRTMHRVRLAVGEFMRLLSVELFFVMIVLCYGVFVTVQLTMADETLLSYKLAIDVTDITVGSILLLEILLKVFAYGLHYLRDVWALFDALVIVISFVLGVVAAMGTTSAVVVKILRLRVILRVLRVLVVFERVKQRSKSMNLMHLNKGAITSPVEHVLRVLNELRFHPAIRPSLRDGLDFAIDAIKNNRLYDANEDLLAVEGVDNDTQNWLRGEVLRVNDTNKVLPDADDDDDASSLNRKRRRSSLGSSTDIEDGDHRNGVGSTSSDGSGGRGSKPQSPHRHHHEHSLSHANRGTTMRDLLPALDSASEFELQNLLQGLSSWNFDVFRVHVVSGGNALCYIGHHLLRDAPCQALNIESNLLVNFLLEIQRGYIATNPYHNAIHAADVMQTVHYFLIQPELGPYLRPLDRALALIAAGVHDFMHDGFNNGFHISTASEIALRYNDHAVLENFHVAQSFLVMKNSDLNVLGRLAPDDFKYARDMIIQMVLATDMAKHFEDVALFKTNILSAAMDEGAVLVKSVGDKKLLLKMILHTCDVSNPAKERETMLRWTDRVVEEFFVQGEMEKQLGLPVSPFMDRDTIVLKKMQVGFADFIVSPLFSVWAQILVNINSVAYRTLLSNREFWSSLSEDFKPHMIKDVIRDLGVRRQRDTLTQTTIPEEPVSPRSRRSVTNMLLGTDDG</sequence>
<keyword evidence="2 12" id="KW-0812">Transmembrane</keyword>
<evidence type="ECO:0000256" key="2">
    <source>
        <dbReference type="ARBA" id="ARBA00022692"/>
    </source>
</evidence>
<feature type="region of interest" description="Disordered" evidence="11">
    <location>
        <begin position="308"/>
        <end position="379"/>
    </location>
</feature>
<evidence type="ECO:0000313" key="15">
    <source>
        <dbReference type="Proteomes" id="UP000005238"/>
    </source>
</evidence>